<name>A0A927AXK6_9BACT</name>
<dbReference type="EMBL" id="JACXAA010000001">
    <property type="protein sequence ID" value="MBD2751655.1"/>
    <property type="molecule type" value="Genomic_DNA"/>
</dbReference>
<accession>A0A927AXK6</accession>
<evidence type="ECO:0000256" key="2">
    <source>
        <dbReference type="ARBA" id="ARBA00023012"/>
    </source>
</evidence>
<evidence type="ECO:0000256" key="6">
    <source>
        <dbReference type="PROSITE-ProRule" id="PRU00169"/>
    </source>
</evidence>
<dbReference type="GO" id="GO:0000976">
    <property type="term" value="F:transcription cis-regulatory region binding"/>
    <property type="evidence" value="ECO:0007669"/>
    <property type="project" value="TreeGrafter"/>
</dbReference>
<dbReference type="PANTHER" id="PTHR48111:SF22">
    <property type="entry name" value="REGULATOR OF RPOS"/>
    <property type="match status" value="1"/>
</dbReference>
<dbReference type="PROSITE" id="PS51755">
    <property type="entry name" value="OMPR_PHOB"/>
    <property type="match status" value="1"/>
</dbReference>
<sequence length="232" mass="26587">MRILIVEDESKLAVPLQRSLKENGFKVFVTLNSTTAREDVESGDFHLVILDVNRPDSSGYELCRDIRTQNNQIPIIVLTPLGTIDNKLMCFDAGADDCVVKPFEFSELLARIQAHLKRNYPSYDPELSKPHQLTMADLTLDLRRKTVSRAGNKEIHVTPREFTLLEYFLRNKGTVLSREEIEQYVWETPISTGVNLLNVYINSLRRKIDKGFDTKLIHTRKGFGFQMKVSGE</sequence>
<dbReference type="Proteomes" id="UP000653797">
    <property type="component" value="Unassembled WGS sequence"/>
</dbReference>
<protein>
    <submittedName>
        <fullName evidence="10">Response regulator transcription factor</fullName>
    </submittedName>
</protein>
<feature type="domain" description="OmpR/PhoB-type" evidence="9">
    <location>
        <begin position="130"/>
        <end position="229"/>
    </location>
</feature>
<dbReference type="PANTHER" id="PTHR48111">
    <property type="entry name" value="REGULATOR OF RPOS"/>
    <property type="match status" value="1"/>
</dbReference>
<dbReference type="GO" id="GO:0006355">
    <property type="term" value="P:regulation of DNA-templated transcription"/>
    <property type="evidence" value="ECO:0007669"/>
    <property type="project" value="InterPro"/>
</dbReference>
<dbReference type="GO" id="GO:0005829">
    <property type="term" value="C:cytosol"/>
    <property type="evidence" value="ECO:0007669"/>
    <property type="project" value="TreeGrafter"/>
</dbReference>
<gene>
    <name evidence="10" type="ORF">IC230_02030</name>
</gene>
<feature type="domain" description="Response regulatory" evidence="8">
    <location>
        <begin position="2"/>
        <end position="116"/>
    </location>
</feature>
<dbReference type="RefSeq" id="WP_191037292.1">
    <property type="nucleotide sequence ID" value="NZ_JACXAA010000001.1"/>
</dbReference>
<dbReference type="FunFam" id="1.10.10.10:FF:000005">
    <property type="entry name" value="Two-component system response regulator"/>
    <property type="match status" value="1"/>
</dbReference>
<dbReference type="GO" id="GO:0000156">
    <property type="term" value="F:phosphorelay response regulator activity"/>
    <property type="evidence" value="ECO:0007669"/>
    <property type="project" value="TreeGrafter"/>
</dbReference>
<dbReference type="InterPro" id="IPR001789">
    <property type="entry name" value="Sig_transdc_resp-reg_receiver"/>
</dbReference>
<evidence type="ECO:0000256" key="5">
    <source>
        <dbReference type="ARBA" id="ARBA00023163"/>
    </source>
</evidence>
<dbReference type="InterPro" id="IPR011006">
    <property type="entry name" value="CheY-like_superfamily"/>
</dbReference>
<evidence type="ECO:0000259" key="8">
    <source>
        <dbReference type="PROSITE" id="PS50110"/>
    </source>
</evidence>
<dbReference type="Gene3D" id="3.40.50.2300">
    <property type="match status" value="1"/>
</dbReference>
<evidence type="ECO:0000256" key="3">
    <source>
        <dbReference type="ARBA" id="ARBA00023015"/>
    </source>
</evidence>
<keyword evidence="3" id="KW-0805">Transcription regulation</keyword>
<keyword evidence="2" id="KW-0902">Two-component regulatory system</keyword>
<dbReference type="PROSITE" id="PS50110">
    <property type="entry name" value="RESPONSE_REGULATORY"/>
    <property type="match status" value="1"/>
</dbReference>
<dbReference type="InterPro" id="IPR001867">
    <property type="entry name" value="OmpR/PhoB-type_DNA-bd"/>
</dbReference>
<proteinExistence type="predicted"/>
<dbReference type="Gene3D" id="6.10.250.690">
    <property type="match status" value="1"/>
</dbReference>
<evidence type="ECO:0000313" key="10">
    <source>
        <dbReference type="EMBL" id="MBD2751655.1"/>
    </source>
</evidence>
<keyword evidence="11" id="KW-1185">Reference proteome</keyword>
<evidence type="ECO:0000256" key="1">
    <source>
        <dbReference type="ARBA" id="ARBA00022553"/>
    </source>
</evidence>
<dbReference type="Pfam" id="PF00072">
    <property type="entry name" value="Response_reg"/>
    <property type="match status" value="1"/>
</dbReference>
<dbReference type="SMART" id="SM00448">
    <property type="entry name" value="REC"/>
    <property type="match status" value="1"/>
</dbReference>
<dbReference type="InterPro" id="IPR036388">
    <property type="entry name" value="WH-like_DNA-bd_sf"/>
</dbReference>
<dbReference type="CDD" id="cd00383">
    <property type="entry name" value="trans_reg_C"/>
    <property type="match status" value="1"/>
</dbReference>
<feature type="DNA-binding region" description="OmpR/PhoB-type" evidence="7">
    <location>
        <begin position="130"/>
        <end position="229"/>
    </location>
</feature>
<dbReference type="SUPFAM" id="SSF52172">
    <property type="entry name" value="CheY-like"/>
    <property type="match status" value="1"/>
</dbReference>
<feature type="modified residue" description="4-aspartylphosphate" evidence="6">
    <location>
        <position position="51"/>
    </location>
</feature>
<evidence type="ECO:0000259" key="9">
    <source>
        <dbReference type="PROSITE" id="PS51755"/>
    </source>
</evidence>
<reference evidence="10" key="1">
    <citation type="submission" date="2020-09" db="EMBL/GenBank/DDBJ databases">
        <authorList>
            <person name="Kim M.K."/>
        </authorList>
    </citation>
    <scope>NUCLEOTIDE SEQUENCE</scope>
    <source>
        <strain evidence="10">BT704</strain>
    </source>
</reference>
<dbReference type="Pfam" id="PF00486">
    <property type="entry name" value="Trans_reg_C"/>
    <property type="match status" value="1"/>
</dbReference>
<evidence type="ECO:0000256" key="7">
    <source>
        <dbReference type="PROSITE-ProRule" id="PRU01091"/>
    </source>
</evidence>
<evidence type="ECO:0000256" key="4">
    <source>
        <dbReference type="ARBA" id="ARBA00023125"/>
    </source>
</evidence>
<keyword evidence="4 7" id="KW-0238">DNA-binding</keyword>
<dbReference type="SUPFAM" id="SSF46894">
    <property type="entry name" value="C-terminal effector domain of the bipartite response regulators"/>
    <property type="match status" value="1"/>
</dbReference>
<dbReference type="AlphaFoldDB" id="A0A927AXK6"/>
<dbReference type="SMART" id="SM00862">
    <property type="entry name" value="Trans_reg_C"/>
    <property type="match status" value="1"/>
</dbReference>
<keyword evidence="1 6" id="KW-0597">Phosphoprotein</keyword>
<organism evidence="10 11">
    <name type="scientific">Spirosoma validum</name>
    <dbReference type="NCBI Taxonomy" id="2771355"/>
    <lineage>
        <taxon>Bacteria</taxon>
        <taxon>Pseudomonadati</taxon>
        <taxon>Bacteroidota</taxon>
        <taxon>Cytophagia</taxon>
        <taxon>Cytophagales</taxon>
        <taxon>Cytophagaceae</taxon>
        <taxon>Spirosoma</taxon>
    </lineage>
</organism>
<evidence type="ECO:0000313" key="11">
    <source>
        <dbReference type="Proteomes" id="UP000653797"/>
    </source>
</evidence>
<dbReference type="InterPro" id="IPR039420">
    <property type="entry name" value="WalR-like"/>
</dbReference>
<dbReference type="Gene3D" id="1.10.10.10">
    <property type="entry name" value="Winged helix-like DNA-binding domain superfamily/Winged helix DNA-binding domain"/>
    <property type="match status" value="1"/>
</dbReference>
<comment type="caution">
    <text evidence="10">The sequence shown here is derived from an EMBL/GenBank/DDBJ whole genome shotgun (WGS) entry which is preliminary data.</text>
</comment>
<dbReference type="GO" id="GO:0032993">
    <property type="term" value="C:protein-DNA complex"/>
    <property type="evidence" value="ECO:0007669"/>
    <property type="project" value="TreeGrafter"/>
</dbReference>
<dbReference type="InterPro" id="IPR016032">
    <property type="entry name" value="Sig_transdc_resp-reg_C-effctor"/>
</dbReference>
<keyword evidence="5" id="KW-0804">Transcription</keyword>